<dbReference type="RefSeq" id="WP_204727832.1">
    <property type="nucleotide sequence ID" value="NZ_JAFBDK010000001.1"/>
</dbReference>
<name>A0ABW5ZLH6_9BACL</name>
<dbReference type="EMBL" id="JBHUPG010000027">
    <property type="protein sequence ID" value="MFD2913156.1"/>
    <property type="molecule type" value="Genomic_DNA"/>
</dbReference>
<dbReference type="Proteomes" id="UP001597561">
    <property type="component" value="Unassembled WGS sequence"/>
</dbReference>
<sequence>MFDRRSVRATGLGMMASALVLYSAGYFFNSVPHSEPTDTTGNEIILSSEEYNSLQQELLEWEERVNSLEQAAAELSEPEDEGDEEGEQITRMILTIESGMTSPEISEQLFSYGLIDNEDSFNEYLAEQSLTDKIQIGQYDLNSTMTVEQIAKLITN</sequence>
<evidence type="ECO:0000256" key="1">
    <source>
        <dbReference type="SAM" id="Coils"/>
    </source>
</evidence>
<protein>
    <submittedName>
        <fullName evidence="2">Endolytic transglycosylase MltG</fullName>
    </submittedName>
</protein>
<comment type="caution">
    <text evidence="2">The sequence shown here is derived from an EMBL/GenBank/DDBJ whole genome shotgun (WGS) entry which is preliminary data.</text>
</comment>
<evidence type="ECO:0000313" key="3">
    <source>
        <dbReference type="Proteomes" id="UP001597561"/>
    </source>
</evidence>
<organism evidence="2 3">
    <name type="scientific">Jeotgalibacillus terrae</name>
    <dbReference type="NCBI Taxonomy" id="587735"/>
    <lineage>
        <taxon>Bacteria</taxon>
        <taxon>Bacillati</taxon>
        <taxon>Bacillota</taxon>
        <taxon>Bacilli</taxon>
        <taxon>Bacillales</taxon>
        <taxon>Caryophanaceae</taxon>
        <taxon>Jeotgalibacillus</taxon>
    </lineage>
</organism>
<accession>A0ABW5ZLH6</accession>
<dbReference type="Gene3D" id="3.30.1490.480">
    <property type="entry name" value="Endolytic murein transglycosylase"/>
    <property type="match status" value="1"/>
</dbReference>
<keyword evidence="3" id="KW-1185">Reference proteome</keyword>
<proteinExistence type="predicted"/>
<gene>
    <name evidence="2" type="ORF">ACFS5P_14810</name>
</gene>
<evidence type="ECO:0000313" key="2">
    <source>
        <dbReference type="EMBL" id="MFD2913156.1"/>
    </source>
</evidence>
<keyword evidence="1" id="KW-0175">Coiled coil</keyword>
<reference evidence="3" key="1">
    <citation type="journal article" date="2019" name="Int. J. Syst. Evol. Microbiol.">
        <title>The Global Catalogue of Microorganisms (GCM) 10K type strain sequencing project: providing services to taxonomists for standard genome sequencing and annotation.</title>
        <authorList>
            <consortium name="The Broad Institute Genomics Platform"/>
            <consortium name="The Broad Institute Genome Sequencing Center for Infectious Disease"/>
            <person name="Wu L."/>
            <person name="Ma J."/>
        </authorList>
    </citation>
    <scope>NUCLEOTIDE SEQUENCE [LARGE SCALE GENOMIC DNA]</scope>
    <source>
        <strain evidence="3">KCTC 13528</strain>
    </source>
</reference>
<feature type="coiled-coil region" evidence="1">
    <location>
        <begin position="44"/>
        <end position="71"/>
    </location>
</feature>